<dbReference type="eggNOG" id="COG2050">
    <property type="taxonomic scope" value="Bacteria"/>
</dbReference>
<accession>A8ZT32</accession>
<dbReference type="EMBL" id="CP000859">
    <property type="protein sequence ID" value="ABW66196.1"/>
    <property type="molecule type" value="Genomic_DNA"/>
</dbReference>
<gene>
    <name evidence="3" type="ordered locus">Dole_0386</name>
</gene>
<dbReference type="PANTHER" id="PTHR42856">
    <property type="entry name" value="ACYL-COENZYME A THIOESTERASE PAAI"/>
    <property type="match status" value="1"/>
</dbReference>
<dbReference type="Pfam" id="PF03061">
    <property type="entry name" value="4HBT"/>
    <property type="match status" value="1"/>
</dbReference>
<dbReference type="STRING" id="96561.Dole_0386"/>
<keyword evidence="1" id="KW-0378">Hydrolase</keyword>
<dbReference type="InterPro" id="IPR003736">
    <property type="entry name" value="PAAI_dom"/>
</dbReference>
<keyword evidence="4" id="KW-1185">Reference proteome</keyword>
<evidence type="ECO:0000259" key="2">
    <source>
        <dbReference type="Pfam" id="PF03061"/>
    </source>
</evidence>
<reference evidence="3 4" key="1">
    <citation type="submission" date="2007-10" db="EMBL/GenBank/DDBJ databases">
        <title>Complete sequence of Desulfococcus oleovorans Hxd3.</title>
        <authorList>
            <consortium name="US DOE Joint Genome Institute"/>
            <person name="Copeland A."/>
            <person name="Lucas S."/>
            <person name="Lapidus A."/>
            <person name="Barry K."/>
            <person name="Glavina del Rio T."/>
            <person name="Dalin E."/>
            <person name="Tice H."/>
            <person name="Pitluck S."/>
            <person name="Kiss H."/>
            <person name="Brettin T."/>
            <person name="Bruce D."/>
            <person name="Detter J.C."/>
            <person name="Han C."/>
            <person name="Schmutz J."/>
            <person name="Larimer F."/>
            <person name="Land M."/>
            <person name="Hauser L."/>
            <person name="Kyrpides N."/>
            <person name="Kim E."/>
            <person name="Wawrik B."/>
            <person name="Richardson P."/>
        </authorList>
    </citation>
    <scope>NUCLEOTIDE SEQUENCE [LARGE SCALE GENOMIC DNA]</scope>
    <source>
        <strain evidence="4">DSM 6200 / JCM 39069 / Hxd3</strain>
    </source>
</reference>
<name>A8ZT32_DESOH</name>
<dbReference type="SUPFAM" id="SSF54637">
    <property type="entry name" value="Thioesterase/thiol ester dehydrase-isomerase"/>
    <property type="match status" value="1"/>
</dbReference>
<dbReference type="InterPro" id="IPR029069">
    <property type="entry name" value="HotDog_dom_sf"/>
</dbReference>
<dbReference type="Proteomes" id="UP000008561">
    <property type="component" value="Chromosome"/>
</dbReference>
<dbReference type="InterPro" id="IPR052723">
    <property type="entry name" value="Acyl-CoA_thioesterase_PaaI"/>
</dbReference>
<sequence length="130" mass="13942">METPIISAVNKDRFVKEIGIELVTVSAGYAKTRMTVEPRHLNGLDLGHGGAVFTLADYAFAAASNSHGVDAVAINITMSYFKAARAGDELTAEAKEIALSRKIGTYAISVFNQNQDTVAFMQGTAFRKTP</sequence>
<dbReference type="HOGENOM" id="CLU_089876_11_2_7"/>
<feature type="domain" description="Thioesterase" evidence="2">
    <location>
        <begin position="48"/>
        <end position="118"/>
    </location>
</feature>
<dbReference type="PANTHER" id="PTHR42856:SF1">
    <property type="entry name" value="ACYL-COENZYME A THIOESTERASE PAAI"/>
    <property type="match status" value="1"/>
</dbReference>
<dbReference type="OrthoDB" id="32575at2"/>
<evidence type="ECO:0000313" key="3">
    <source>
        <dbReference type="EMBL" id="ABW66196.1"/>
    </source>
</evidence>
<dbReference type="InterPro" id="IPR006683">
    <property type="entry name" value="Thioestr_dom"/>
</dbReference>
<dbReference type="Gene3D" id="3.10.129.10">
    <property type="entry name" value="Hotdog Thioesterase"/>
    <property type="match status" value="1"/>
</dbReference>
<protein>
    <submittedName>
        <fullName evidence="3">Thioesterase superfamily protein</fullName>
    </submittedName>
</protein>
<dbReference type="GO" id="GO:0016289">
    <property type="term" value="F:acyl-CoA hydrolase activity"/>
    <property type="evidence" value="ECO:0007669"/>
    <property type="project" value="TreeGrafter"/>
</dbReference>
<dbReference type="KEGG" id="dol:Dole_0386"/>
<dbReference type="NCBIfam" id="TIGR00369">
    <property type="entry name" value="unchar_dom_1"/>
    <property type="match status" value="1"/>
</dbReference>
<dbReference type="RefSeq" id="WP_012173815.1">
    <property type="nucleotide sequence ID" value="NC_009943.1"/>
</dbReference>
<proteinExistence type="predicted"/>
<dbReference type="CDD" id="cd03443">
    <property type="entry name" value="PaaI_thioesterase"/>
    <property type="match status" value="1"/>
</dbReference>
<evidence type="ECO:0000256" key="1">
    <source>
        <dbReference type="ARBA" id="ARBA00022801"/>
    </source>
</evidence>
<organism evidence="3 4">
    <name type="scientific">Desulfosudis oleivorans (strain DSM 6200 / JCM 39069 / Hxd3)</name>
    <name type="common">Desulfococcus oleovorans</name>
    <dbReference type="NCBI Taxonomy" id="96561"/>
    <lineage>
        <taxon>Bacteria</taxon>
        <taxon>Pseudomonadati</taxon>
        <taxon>Thermodesulfobacteriota</taxon>
        <taxon>Desulfobacteria</taxon>
        <taxon>Desulfobacterales</taxon>
        <taxon>Desulfosudaceae</taxon>
        <taxon>Desulfosudis</taxon>
    </lineage>
</organism>
<evidence type="ECO:0000313" key="4">
    <source>
        <dbReference type="Proteomes" id="UP000008561"/>
    </source>
</evidence>
<dbReference type="AlphaFoldDB" id="A8ZT32"/>